<feature type="repeat" description="RCC1" evidence="2">
    <location>
        <begin position="20"/>
        <end position="71"/>
    </location>
</feature>
<dbReference type="InterPro" id="IPR051625">
    <property type="entry name" value="Signaling_Regulatory_Domain"/>
</dbReference>
<dbReference type="InterPro" id="IPR009091">
    <property type="entry name" value="RCC1/BLIP-II"/>
</dbReference>
<evidence type="ECO:0008006" key="6">
    <source>
        <dbReference type="Google" id="ProtNLM"/>
    </source>
</evidence>
<proteinExistence type="predicted"/>
<evidence type="ECO:0000256" key="2">
    <source>
        <dbReference type="PROSITE-ProRule" id="PRU00235"/>
    </source>
</evidence>
<keyword evidence="5" id="KW-1185">Reference proteome</keyword>
<evidence type="ECO:0000256" key="1">
    <source>
        <dbReference type="ARBA" id="ARBA00022737"/>
    </source>
</evidence>
<keyword evidence="1" id="KW-0677">Repeat</keyword>
<sequence>MLSALRWSTSRLRGAALRPLSTLAWGVGSEGQLGLVHTCEQATPAPIPDLRGKQVSCVAGGVFHSAALVHVEGQGQIHMWGSNFFGQAGYFPELQSALFSTDDEEVVWEPRWLDENLKDESITALSCGDFHNIALAESGKVFTWGAGILGHGSEVFDSRPHAIKSFMEPEPLRIHSVHARQGLSFATASKPATPAATTPEPTDATASETAASPAPAAAAAAEPGPPTEVFVWGHYDASEDGAKRVKSTAPVRLPTAEHLATTTHVDGSYHMMAVAGTSRVDGRPVFAVFGSHPARRVQNFEPETPPYHAELEKIDVVNAGEAPVPLIGVVDDLMGRMSLPRSLFLVDGAVVVLRENGTVDVTHVVGDTNPSASSLTPTAQTLDLPEPIVAMSVSSPLAALAIGKSGTVYQWTAVYPPKPKPKSAWSWLIDPKPDPAEVARAASMVRRTLLDALVGGFIETRGTFNGAVAIGGGWSHHFVVADDVHGADADESAAAISGPSSVKK</sequence>
<dbReference type="PANTHER" id="PTHR22872">
    <property type="entry name" value="BTK-BINDING PROTEIN-RELATED"/>
    <property type="match status" value="1"/>
</dbReference>
<protein>
    <recommendedName>
        <fullName evidence="6">Regulator of chromosome condensation 1/beta-lactamase-inhibitor protein II</fullName>
    </recommendedName>
</protein>
<accession>A0ABR4MYI7</accession>
<dbReference type="Proteomes" id="UP001527925">
    <property type="component" value="Unassembled WGS sequence"/>
</dbReference>
<dbReference type="PANTHER" id="PTHR22872:SF9">
    <property type="entry name" value="X-LINKED RETINITIS PIGMENTOSA GTPASE REGULATOR"/>
    <property type="match status" value="1"/>
</dbReference>
<gene>
    <name evidence="4" type="ORF">HK105_208131</name>
</gene>
<name>A0ABR4MYI7_9FUNG</name>
<feature type="region of interest" description="Disordered" evidence="3">
    <location>
        <begin position="186"/>
        <end position="223"/>
    </location>
</feature>
<reference evidence="4 5" key="1">
    <citation type="submission" date="2023-09" db="EMBL/GenBank/DDBJ databases">
        <title>Pangenome analysis of Batrachochytrium dendrobatidis and related Chytrids.</title>
        <authorList>
            <person name="Yacoub M.N."/>
            <person name="Stajich J.E."/>
            <person name="James T.Y."/>
        </authorList>
    </citation>
    <scope>NUCLEOTIDE SEQUENCE [LARGE SCALE GENOMIC DNA]</scope>
    <source>
        <strain evidence="4 5">JEL0888</strain>
    </source>
</reference>
<dbReference type="InterPro" id="IPR000408">
    <property type="entry name" value="Reg_chr_condens"/>
</dbReference>
<feature type="compositionally biased region" description="Low complexity" evidence="3">
    <location>
        <begin position="186"/>
        <end position="222"/>
    </location>
</feature>
<evidence type="ECO:0000313" key="4">
    <source>
        <dbReference type="EMBL" id="KAL2912357.1"/>
    </source>
</evidence>
<dbReference type="PROSITE" id="PS00626">
    <property type="entry name" value="RCC1_2"/>
    <property type="match status" value="1"/>
</dbReference>
<dbReference type="Pfam" id="PF13540">
    <property type="entry name" value="RCC1_2"/>
    <property type="match status" value="1"/>
</dbReference>
<dbReference type="Gene3D" id="2.130.10.30">
    <property type="entry name" value="Regulator of chromosome condensation 1/beta-lactamase-inhibitor protein II"/>
    <property type="match status" value="1"/>
</dbReference>
<evidence type="ECO:0000256" key="3">
    <source>
        <dbReference type="SAM" id="MobiDB-lite"/>
    </source>
</evidence>
<dbReference type="Pfam" id="PF00415">
    <property type="entry name" value="RCC1"/>
    <property type="match status" value="1"/>
</dbReference>
<dbReference type="PROSITE" id="PS50012">
    <property type="entry name" value="RCC1_3"/>
    <property type="match status" value="2"/>
</dbReference>
<comment type="caution">
    <text evidence="4">The sequence shown here is derived from an EMBL/GenBank/DDBJ whole genome shotgun (WGS) entry which is preliminary data.</text>
</comment>
<dbReference type="SUPFAM" id="SSF50985">
    <property type="entry name" value="RCC1/BLIP-II"/>
    <property type="match status" value="1"/>
</dbReference>
<feature type="repeat" description="RCC1" evidence="2">
    <location>
        <begin position="75"/>
        <end position="138"/>
    </location>
</feature>
<organism evidence="4 5">
    <name type="scientific">Polyrhizophydium stewartii</name>
    <dbReference type="NCBI Taxonomy" id="2732419"/>
    <lineage>
        <taxon>Eukaryota</taxon>
        <taxon>Fungi</taxon>
        <taxon>Fungi incertae sedis</taxon>
        <taxon>Chytridiomycota</taxon>
        <taxon>Chytridiomycota incertae sedis</taxon>
        <taxon>Chytridiomycetes</taxon>
        <taxon>Rhizophydiales</taxon>
        <taxon>Rhizophydiales incertae sedis</taxon>
        <taxon>Polyrhizophydium</taxon>
    </lineage>
</organism>
<evidence type="ECO:0000313" key="5">
    <source>
        <dbReference type="Proteomes" id="UP001527925"/>
    </source>
</evidence>
<dbReference type="EMBL" id="JADGIZ020000069">
    <property type="protein sequence ID" value="KAL2912357.1"/>
    <property type="molecule type" value="Genomic_DNA"/>
</dbReference>